<reference evidence="4 5" key="1">
    <citation type="submission" date="2017-07" db="EMBL/GenBank/DDBJ databases">
        <authorList>
            <person name="Sun Z.S."/>
            <person name="Albrecht U."/>
            <person name="Echele G."/>
            <person name="Lee C.C."/>
        </authorList>
    </citation>
    <scope>NUCLEOTIDE SEQUENCE [LARGE SCALE GENOMIC DNA]</scope>
    <source>
        <strain evidence="5">type strain: KCTC 22618</strain>
    </source>
</reference>
<dbReference type="RefSeq" id="WP_231970193.1">
    <property type="nucleotide sequence ID" value="NZ_LT899436.1"/>
</dbReference>
<dbReference type="Proteomes" id="UP000215214">
    <property type="component" value="Chromosome TJEJU"/>
</dbReference>
<accession>A0A238UBH1</accession>
<dbReference type="AlphaFoldDB" id="A0A238UBH1"/>
<evidence type="ECO:0000256" key="2">
    <source>
        <dbReference type="ARBA" id="ARBA00022803"/>
    </source>
</evidence>
<dbReference type="PANTHER" id="PTHR45586:SF1">
    <property type="entry name" value="LIPOPOLYSACCHARIDE ASSEMBLY PROTEIN B"/>
    <property type="match status" value="1"/>
</dbReference>
<keyword evidence="1" id="KW-0677">Repeat</keyword>
<dbReference type="PROSITE" id="PS50005">
    <property type="entry name" value="TPR"/>
    <property type="match status" value="2"/>
</dbReference>
<protein>
    <submittedName>
        <fullName evidence="4">Uncharacterized protein</fullName>
    </submittedName>
</protein>
<gene>
    <name evidence="4" type="ORF">TJEJU_2827</name>
</gene>
<dbReference type="InterPro" id="IPR051012">
    <property type="entry name" value="CellSynth/LPSAsmb/PSIAsmb"/>
</dbReference>
<keyword evidence="2 3" id="KW-0802">TPR repeat</keyword>
<dbReference type="KEGG" id="tje:TJEJU_2827"/>
<dbReference type="InterPro" id="IPR019734">
    <property type="entry name" value="TPR_rpt"/>
</dbReference>
<dbReference type="SMART" id="SM00028">
    <property type="entry name" value="TPR"/>
    <property type="match status" value="6"/>
</dbReference>
<dbReference type="PANTHER" id="PTHR45586">
    <property type="entry name" value="TPR REPEAT-CONTAINING PROTEIN PA4667"/>
    <property type="match status" value="1"/>
</dbReference>
<evidence type="ECO:0000313" key="5">
    <source>
        <dbReference type="Proteomes" id="UP000215214"/>
    </source>
</evidence>
<evidence type="ECO:0000313" key="4">
    <source>
        <dbReference type="EMBL" id="SNR16501.1"/>
    </source>
</evidence>
<evidence type="ECO:0000256" key="3">
    <source>
        <dbReference type="PROSITE-ProRule" id="PRU00339"/>
    </source>
</evidence>
<dbReference type="Pfam" id="PF14559">
    <property type="entry name" value="TPR_19"/>
    <property type="match status" value="1"/>
</dbReference>
<feature type="repeat" description="TPR" evidence="3">
    <location>
        <begin position="21"/>
        <end position="54"/>
    </location>
</feature>
<sequence length="686" mass="79240">MKEKMSLAIIIICFNIPYLLAQVNMDKGFKMLETGDFKNAKLFFENVLKQTPNNKTAKLCYGRALGLTGETEKATSLFTELLNGYPNDFEIKLNYAESLLWDKRFLKAKNYYEKLLKEKSNSFNALLGYANTLSNLKEYNSALKFVNKALDVSPNNPNAMISRKYIRLGLADTLFKQEKLEEAMFFLNENFKDFKDDKESLQLQTNIFLAKKEYENAKLNYSKNLTTKKDSVVSLNGLSLIAHLQKKDRKALQFAEKALVKLPQNKNQPYVERTKERYVQALIWNKKNKKAKREIKKLYEEYGDRNWIHALNATLQTYRGNSSESVKYYQKILDQDKTSFDGNLGLANALFANDEHKKSYKAVQETLQVFPRQKDAMALEKKLLLKFTPHVKQRFNYSFDSGDNISYASNTSMEYPLNTRLTLTSSLNLRDTENKNSGVSTSAINFSGGLNYIILPKLKLVSSIGLNKVGSENSNYNQFSANIALHIKPFNLQNVEIGYSKQLENFNADLLNRRIVNDNYFINYNINTNFNLGWFNQYFLTQLSDGNQRNLFFTSLYYNFISDPVLKGGLNYQFITFNQQVPSIYFSPERFNNAEVFLELLKDENNIAPKNWYYWLSGATGLQFIDDNSKQLTYRIQSRLGYKFSSRFFLHVFGQHTNIASATVGGFTFTNLGICLKWYLKNSALK</sequence>
<keyword evidence="5" id="KW-1185">Reference proteome</keyword>
<dbReference type="Gene3D" id="1.25.40.10">
    <property type="entry name" value="Tetratricopeptide repeat domain"/>
    <property type="match status" value="3"/>
</dbReference>
<organism evidence="4 5">
    <name type="scientific">Tenacibaculum jejuense</name>
    <dbReference type="NCBI Taxonomy" id="584609"/>
    <lineage>
        <taxon>Bacteria</taxon>
        <taxon>Pseudomonadati</taxon>
        <taxon>Bacteroidota</taxon>
        <taxon>Flavobacteriia</taxon>
        <taxon>Flavobacteriales</taxon>
        <taxon>Flavobacteriaceae</taxon>
        <taxon>Tenacibaculum</taxon>
    </lineage>
</organism>
<name>A0A238UBH1_9FLAO</name>
<proteinExistence type="predicted"/>
<dbReference type="SUPFAM" id="SSF48452">
    <property type="entry name" value="TPR-like"/>
    <property type="match status" value="2"/>
</dbReference>
<dbReference type="EMBL" id="LT899436">
    <property type="protein sequence ID" value="SNR16501.1"/>
    <property type="molecule type" value="Genomic_DNA"/>
</dbReference>
<feature type="repeat" description="TPR" evidence="3">
    <location>
        <begin position="123"/>
        <end position="156"/>
    </location>
</feature>
<dbReference type="InterPro" id="IPR011990">
    <property type="entry name" value="TPR-like_helical_dom_sf"/>
</dbReference>
<evidence type="ECO:0000256" key="1">
    <source>
        <dbReference type="ARBA" id="ARBA00022737"/>
    </source>
</evidence>